<evidence type="ECO:0000259" key="4">
    <source>
        <dbReference type="Pfam" id="PF04598"/>
    </source>
</evidence>
<reference evidence="5" key="1">
    <citation type="submission" date="2025-08" db="UniProtKB">
        <authorList>
            <consortium name="Ensembl"/>
        </authorList>
    </citation>
    <scope>IDENTIFICATION</scope>
</reference>
<reference evidence="5" key="2">
    <citation type="submission" date="2025-09" db="UniProtKB">
        <authorList>
            <consortium name="Ensembl"/>
        </authorList>
    </citation>
    <scope>IDENTIFICATION</scope>
</reference>
<evidence type="ECO:0000313" key="6">
    <source>
        <dbReference type="Proteomes" id="UP000694393"/>
    </source>
</evidence>
<evidence type="ECO:0000256" key="2">
    <source>
        <dbReference type="ARBA" id="ARBA00009279"/>
    </source>
</evidence>
<proteinExistence type="inferred from homology"/>
<dbReference type="InterPro" id="IPR040460">
    <property type="entry name" value="Gasdermin_pore"/>
</dbReference>
<name>A0A8C8S8N4_9SAUR</name>
<comment type="similarity">
    <text evidence="2">Belongs to the gasdermin family.</text>
</comment>
<dbReference type="GO" id="GO:0070269">
    <property type="term" value="P:pyroptotic inflammatory response"/>
    <property type="evidence" value="ECO:0007669"/>
    <property type="project" value="TreeGrafter"/>
</dbReference>
<dbReference type="AlphaFoldDB" id="A0A8C8S8N4"/>
<sequence length="256" mass="29541">MFHKITKDLTKRLAPDGDLLPVCSFIDQAHFRPLYLVRRKQKNPFWMTHRYYKTGFMIQHILEPGEERKYLDVQDSGFLTVLDCVDDRVEGHIKLPDGPGILEVRGAASMQQVKSVKVKTVQVNPADFEFLKEKRKINMNHSLIKQLRKRRENLYVITEAVQTSEETRLYESIAMEGNIQNEICVDLSLKGIRTSKKGTVLPKDCVLAFRVMPLIIEDESWGISYHPDDKTFVSDGKKHILQSPFVLILSLKHAFS</sequence>
<dbReference type="GO" id="GO:0001786">
    <property type="term" value="F:phosphatidylserine binding"/>
    <property type="evidence" value="ECO:0007669"/>
    <property type="project" value="TreeGrafter"/>
</dbReference>
<dbReference type="PANTHER" id="PTHR16399">
    <property type="entry name" value="GASDERMIN"/>
    <property type="match status" value="1"/>
</dbReference>
<protein>
    <recommendedName>
        <fullName evidence="4">Gasdermin pore forming domain-containing protein</fullName>
    </recommendedName>
</protein>
<accession>A0A8C8S8N4</accession>
<dbReference type="GO" id="GO:0005546">
    <property type="term" value="F:phosphatidylinositol-4,5-bisphosphate binding"/>
    <property type="evidence" value="ECO:0007669"/>
    <property type="project" value="TreeGrafter"/>
</dbReference>
<evidence type="ECO:0000256" key="1">
    <source>
        <dbReference type="ARBA" id="ARBA00004308"/>
    </source>
</evidence>
<dbReference type="Pfam" id="PF04598">
    <property type="entry name" value="Gasdermin"/>
    <property type="match status" value="1"/>
</dbReference>
<keyword evidence="6" id="KW-1185">Reference proteome</keyword>
<dbReference type="Ensembl" id="ENSPCET00000017538.1">
    <property type="protein sequence ID" value="ENSPCEP00000016938.1"/>
    <property type="gene ID" value="ENSPCEG00000013318.1"/>
</dbReference>
<evidence type="ECO:0000313" key="5">
    <source>
        <dbReference type="Ensembl" id="ENSPCEP00000016938.1"/>
    </source>
</evidence>
<dbReference type="GO" id="GO:0042742">
    <property type="term" value="P:defense response to bacterium"/>
    <property type="evidence" value="ECO:0007669"/>
    <property type="project" value="TreeGrafter"/>
</dbReference>
<dbReference type="GO" id="GO:0070273">
    <property type="term" value="F:phosphatidylinositol-4-phosphate binding"/>
    <property type="evidence" value="ECO:0007669"/>
    <property type="project" value="TreeGrafter"/>
</dbReference>
<evidence type="ECO:0000256" key="3">
    <source>
        <dbReference type="ARBA" id="ARBA00023136"/>
    </source>
</evidence>
<dbReference type="GO" id="GO:0012505">
    <property type="term" value="C:endomembrane system"/>
    <property type="evidence" value="ECO:0007669"/>
    <property type="project" value="UniProtKB-SubCell"/>
</dbReference>
<keyword evidence="3" id="KW-0472">Membrane</keyword>
<comment type="subcellular location">
    <subcellularLocation>
        <location evidence="1">Endomembrane system</location>
    </subcellularLocation>
</comment>
<dbReference type="PANTHER" id="PTHR16399:SF18">
    <property type="entry name" value="GASDERMIN-A"/>
    <property type="match status" value="1"/>
</dbReference>
<feature type="domain" description="Gasdermin pore forming" evidence="4">
    <location>
        <begin position="1"/>
        <end position="230"/>
    </location>
</feature>
<dbReference type="InterPro" id="IPR007677">
    <property type="entry name" value="Gasdermin"/>
</dbReference>
<organism evidence="5 6">
    <name type="scientific">Pelusios castaneus</name>
    <name type="common">West African mud turtle</name>
    <dbReference type="NCBI Taxonomy" id="367368"/>
    <lineage>
        <taxon>Eukaryota</taxon>
        <taxon>Metazoa</taxon>
        <taxon>Chordata</taxon>
        <taxon>Craniata</taxon>
        <taxon>Vertebrata</taxon>
        <taxon>Euteleostomi</taxon>
        <taxon>Archelosauria</taxon>
        <taxon>Testudinata</taxon>
        <taxon>Testudines</taxon>
        <taxon>Pleurodira</taxon>
        <taxon>Pelomedusidae</taxon>
        <taxon>Pelusios</taxon>
    </lineage>
</organism>
<dbReference type="Proteomes" id="UP000694393">
    <property type="component" value="Unplaced"/>
</dbReference>